<feature type="domain" description="SGNH hydrolase-type esterase" evidence="1">
    <location>
        <begin position="40"/>
        <end position="188"/>
    </location>
</feature>
<proteinExistence type="predicted"/>
<dbReference type="SUPFAM" id="SSF52266">
    <property type="entry name" value="SGNH hydrolase"/>
    <property type="match status" value="1"/>
</dbReference>
<dbReference type="Gene3D" id="3.40.50.1110">
    <property type="entry name" value="SGNH hydrolase"/>
    <property type="match status" value="1"/>
</dbReference>
<keyword evidence="2" id="KW-0548">Nucleotidyltransferase</keyword>
<name>A0A849CPX1_PASMD</name>
<keyword evidence="2" id="KW-0808">Transferase</keyword>
<dbReference type="Pfam" id="PF13472">
    <property type="entry name" value="Lipase_GDSL_2"/>
    <property type="match status" value="1"/>
</dbReference>
<dbReference type="CDD" id="cd01841">
    <property type="entry name" value="NnaC_like"/>
    <property type="match status" value="1"/>
</dbReference>
<accession>A0A849CPX1</accession>
<evidence type="ECO:0000259" key="1">
    <source>
        <dbReference type="Pfam" id="PF13472"/>
    </source>
</evidence>
<dbReference type="InterPro" id="IPR013830">
    <property type="entry name" value="SGNH_hydro"/>
</dbReference>
<dbReference type="InterPro" id="IPR036514">
    <property type="entry name" value="SGNH_hydro_sf"/>
</dbReference>
<dbReference type="Proteomes" id="UP000540079">
    <property type="component" value="Unassembled WGS sequence"/>
</dbReference>
<dbReference type="GO" id="GO:0016788">
    <property type="term" value="F:hydrolase activity, acting on ester bonds"/>
    <property type="evidence" value="ECO:0007669"/>
    <property type="project" value="UniProtKB-ARBA"/>
</dbReference>
<dbReference type="GO" id="GO:0016779">
    <property type="term" value="F:nucleotidyltransferase activity"/>
    <property type="evidence" value="ECO:0007669"/>
    <property type="project" value="UniProtKB-KW"/>
</dbReference>
<organism evidence="2 3">
    <name type="scientific">Pasteurella multocida</name>
    <dbReference type="NCBI Taxonomy" id="747"/>
    <lineage>
        <taxon>Bacteria</taxon>
        <taxon>Pseudomonadati</taxon>
        <taxon>Pseudomonadota</taxon>
        <taxon>Gammaproteobacteria</taxon>
        <taxon>Pasteurellales</taxon>
        <taxon>Pasteurellaceae</taxon>
        <taxon>Pasteurella</taxon>
    </lineage>
</organism>
<gene>
    <name evidence="2" type="ORF">C2800_10190</name>
</gene>
<reference evidence="2 3" key="1">
    <citation type="journal article" date="2018" name="Front. Microbiol.">
        <title>Genetic and Phylogenetic Characteristics of Pasteurella multocida Isolates From Different Host Species.</title>
        <authorList>
            <person name="Peng Z."/>
            <person name="Liang W."/>
            <person name="Wang F."/>
            <person name="Xu Z."/>
            <person name="Xie Z."/>
            <person name="Lian Z."/>
            <person name="Hua L."/>
            <person name="Zhou R."/>
            <person name="Chen H."/>
            <person name="Wu B."/>
        </authorList>
    </citation>
    <scope>NUCLEOTIDE SEQUENCE [LARGE SCALE GENOMIC DNA]</scope>
    <source>
        <strain evidence="2 3">HNA06</strain>
    </source>
</reference>
<evidence type="ECO:0000313" key="3">
    <source>
        <dbReference type="Proteomes" id="UP000540079"/>
    </source>
</evidence>
<evidence type="ECO:0000313" key="2">
    <source>
        <dbReference type="EMBL" id="NNI79784.1"/>
    </source>
</evidence>
<dbReference type="AlphaFoldDB" id="A0A849CPX1"/>
<sequence>MLSDQDIYQRYQSKMAEFSKPANISLIGHSLFDMWDEQVAGTPQLAGQTVANLGLSGVSTRQYLDVIVKPKRIQQVGQSVFLFLGVNDICKEETYSPAQVMRWLNDILTHLHTISPTSHYFLLEATPVNQINTVTNAQIHRLNTYLKQHCPSDVTYVETQKYFCDPKGELDLRLCTDGLHFNEQGYQVLKAILEQCIANQQTQK</sequence>
<comment type="caution">
    <text evidence="2">The sequence shown here is derived from an EMBL/GenBank/DDBJ whole genome shotgun (WGS) entry which is preliminary data.</text>
</comment>
<dbReference type="RefSeq" id="WP_014668536.1">
    <property type="nucleotide sequence ID" value="NZ_CP030096.1"/>
</dbReference>
<protein>
    <submittedName>
        <fullName evidence="2">Acylneuraminate cytidylyltransferase</fullName>
    </submittedName>
</protein>
<dbReference type="EMBL" id="PPVL01000010">
    <property type="protein sequence ID" value="NNI79784.1"/>
    <property type="molecule type" value="Genomic_DNA"/>
</dbReference>